<comment type="caution">
    <text evidence="2">The sequence shown here is derived from an EMBL/GenBank/DDBJ whole genome shotgun (WGS) entry which is preliminary data.</text>
</comment>
<protein>
    <submittedName>
        <fullName evidence="2">Uncharacterized protein</fullName>
    </submittedName>
</protein>
<organism evidence="2">
    <name type="scientific">bioreactor metagenome</name>
    <dbReference type="NCBI Taxonomy" id="1076179"/>
    <lineage>
        <taxon>unclassified sequences</taxon>
        <taxon>metagenomes</taxon>
        <taxon>ecological metagenomes</taxon>
    </lineage>
</organism>
<sequence>MSRYPPSGRHSRAAGASLALRTLFRGLGSGAFRRMLRFARRAVAVRAERAKRFSRLFGKTKTRRSQKTGSFRLHSRTSRNSGARPFRQGTRPGNSMQTGRHPAVPLSHRSRKFGMPGLLDGKTRGRLPRRSASVLLGMREHREVLPRRSVRPDRYRTPLGGDTDHTRVNGA</sequence>
<name>A0A645HZQ6_9ZZZZ</name>
<gene>
    <name evidence="2" type="ORF">SDC9_191637</name>
</gene>
<accession>A0A645HZQ6</accession>
<feature type="region of interest" description="Disordered" evidence="1">
    <location>
        <begin position="60"/>
        <end position="125"/>
    </location>
</feature>
<dbReference type="EMBL" id="VSSQ01102923">
    <property type="protein sequence ID" value="MPN44076.1"/>
    <property type="molecule type" value="Genomic_DNA"/>
</dbReference>
<feature type="region of interest" description="Disordered" evidence="1">
    <location>
        <begin position="148"/>
        <end position="171"/>
    </location>
</feature>
<reference evidence="2" key="1">
    <citation type="submission" date="2019-08" db="EMBL/GenBank/DDBJ databases">
        <authorList>
            <person name="Kucharzyk K."/>
            <person name="Murdoch R.W."/>
            <person name="Higgins S."/>
            <person name="Loffler F."/>
        </authorList>
    </citation>
    <scope>NUCLEOTIDE SEQUENCE</scope>
</reference>
<proteinExistence type="predicted"/>
<evidence type="ECO:0000256" key="1">
    <source>
        <dbReference type="SAM" id="MobiDB-lite"/>
    </source>
</evidence>
<evidence type="ECO:0000313" key="2">
    <source>
        <dbReference type="EMBL" id="MPN44076.1"/>
    </source>
</evidence>
<dbReference type="AlphaFoldDB" id="A0A645HZQ6"/>